<comment type="caution">
    <text evidence="1">The sequence shown here is derived from an EMBL/GenBank/DDBJ whole genome shotgun (WGS) entry which is preliminary data.</text>
</comment>
<gene>
    <name evidence="1" type="ORF">DHETER_LOCUS2055</name>
</gene>
<name>A0ACA9KM40_9GLOM</name>
<feature type="non-terminal residue" evidence="1">
    <location>
        <position position="372"/>
    </location>
</feature>
<proteinExistence type="predicted"/>
<protein>
    <submittedName>
        <fullName evidence="1">9274_t:CDS:1</fullName>
    </submittedName>
</protein>
<organism evidence="1 2">
    <name type="scientific">Dentiscutata heterogama</name>
    <dbReference type="NCBI Taxonomy" id="1316150"/>
    <lineage>
        <taxon>Eukaryota</taxon>
        <taxon>Fungi</taxon>
        <taxon>Fungi incertae sedis</taxon>
        <taxon>Mucoromycota</taxon>
        <taxon>Glomeromycotina</taxon>
        <taxon>Glomeromycetes</taxon>
        <taxon>Diversisporales</taxon>
        <taxon>Gigasporaceae</taxon>
        <taxon>Dentiscutata</taxon>
    </lineage>
</organism>
<keyword evidence="2" id="KW-1185">Reference proteome</keyword>
<evidence type="ECO:0000313" key="2">
    <source>
        <dbReference type="Proteomes" id="UP000789702"/>
    </source>
</evidence>
<accession>A0ACA9KM40</accession>
<reference evidence="1" key="1">
    <citation type="submission" date="2021-06" db="EMBL/GenBank/DDBJ databases">
        <authorList>
            <person name="Kallberg Y."/>
            <person name="Tangrot J."/>
            <person name="Rosling A."/>
        </authorList>
    </citation>
    <scope>NUCLEOTIDE SEQUENCE</scope>
    <source>
        <strain evidence="1">IL203A</strain>
    </source>
</reference>
<dbReference type="EMBL" id="CAJVPU010001386">
    <property type="protein sequence ID" value="CAG8479205.1"/>
    <property type="molecule type" value="Genomic_DNA"/>
</dbReference>
<dbReference type="Proteomes" id="UP000789702">
    <property type="component" value="Unassembled WGS sequence"/>
</dbReference>
<evidence type="ECO:0000313" key="1">
    <source>
        <dbReference type="EMBL" id="CAG8479205.1"/>
    </source>
</evidence>
<sequence>MTPQLKLIKIADSLTDYEVENLIKILQSHMNKKSHIPLLSLSPLYIAPSSSFNNNIIVDDIKMNGNFLKFTWRKQFPCPLCKKSVQFSSKKRGSSWKKCSFIANKYDKQAINEYLKTCKGKISRDFILITLKIYPLDEEEGTTDTKFNKIKLNERCCSLCKDIHSMYDAYYGEELGCWSSNTTLKEKVPVYNKDEIDEYLLIHGRDLHSTIPILNPQIKVTFSEKILNTNLMPYLPDYEYTMILSGKDKGKEKPPFVVRFENKHQKLYGGKMVISDSITLIGCHTKPDNSYNETMKLLEQVYPKVLEESGKNPLTCGIGNEQDTTVIPSGEKSKFKSYDRIIYQESNEYKFKNCKVYRYDKDWEGDKELIQK</sequence>